<dbReference type="Proteomes" id="UP000003980">
    <property type="component" value="Unassembled WGS sequence"/>
</dbReference>
<sequence>MICEIPKVAVTTWSSREVKLAGPTYRKYLEKARESLSRREVSAIIGQPGMGKTTILRRLALELGDSAIFLDLAGKNGLEEEFWAKVEPEKVRSIVFPRLERGRYGYGFLKRLMGVSFREHMERNCHKFQDVRARLFCMNYSKDFDGMLKFLSDAREELGISLLVDEVRENHVPQIHRLINSGVGVPVVMAIPTEVYSRVTDLAIRRRLDESRITLDSALTEEDIREIVETYCSPLREELFPVVLELWNGRELNTVSSILQFIRSEVERAEANCNGDLSCVKEEFLKSHTLKDPEEDSRKLEKLVRDELNAMSHDLGISYVHPRGKRVEVDGKYAVVGLFFLRDDVAHVGLVKLKNDGSREDQDLEVLSKVEKVEHEKREYPVGGRLLVTNSPSLDSPRVTKLLLSTMEVTRILQGDLDLLRERMRSMLELRKSEGREQAIA</sequence>
<gene>
    <name evidence="2" type="ORF">MetMK1DRAFT_00003320</name>
</gene>
<protein>
    <recommendedName>
        <fullName evidence="1">AAA+ ATPase domain-containing protein</fullName>
    </recommendedName>
</protein>
<evidence type="ECO:0000259" key="1">
    <source>
        <dbReference type="SMART" id="SM00382"/>
    </source>
</evidence>
<dbReference type="eggNOG" id="arCOG03738">
    <property type="taxonomic scope" value="Archaea"/>
</dbReference>
<dbReference type="InterPro" id="IPR003593">
    <property type="entry name" value="AAA+_ATPase"/>
</dbReference>
<accession>H2C4N8</accession>
<organism evidence="2 3">
    <name type="scientific">Metallosphaera yellowstonensis MK1</name>
    <dbReference type="NCBI Taxonomy" id="671065"/>
    <lineage>
        <taxon>Archaea</taxon>
        <taxon>Thermoproteota</taxon>
        <taxon>Thermoprotei</taxon>
        <taxon>Sulfolobales</taxon>
        <taxon>Sulfolobaceae</taxon>
        <taxon>Metallosphaera</taxon>
    </lineage>
</organism>
<dbReference type="HOGENOM" id="CLU_614847_0_0_2"/>
<dbReference type="STRING" id="671065.MetMK1DRAFT_00003320"/>
<evidence type="ECO:0000313" key="3">
    <source>
        <dbReference type="Proteomes" id="UP000003980"/>
    </source>
</evidence>
<dbReference type="InterPro" id="IPR027417">
    <property type="entry name" value="P-loop_NTPase"/>
</dbReference>
<proteinExistence type="predicted"/>
<dbReference type="SMART" id="SM00382">
    <property type="entry name" value="AAA"/>
    <property type="match status" value="1"/>
</dbReference>
<dbReference type="EMBL" id="JH597761">
    <property type="protein sequence ID" value="EHP69830.1"/>
    <property type="molecule type" value="Genomic_DNA"/>
</dbReference>
<feature type="domain" description="AAA+ ATPase" evidence="1">
    <location>
        <begin position="38"/>
        <end position="214"/>
    </location>
</feature>
<dbReference type="OrthoDB" id="34010at2157"/>
<evidence type="ECO:0000313" key="2">
    <source>
        <dbReference type="EMBL" id="EHP69830.1"/>
    </source>
</evidence>
<dbReference type="RefSeq" id="WP_009069996.1">
    <property type="nucleotide sequence ID" value="NZ_JH597761.1"/>
</dbReference>
<reference evidence="2 3" key="1">
    <citation type="submission" date="2012-01" db="EMBL/GenBank/DDBJ databases">
        <title>Improved High-Quality Draft sequence of Metallosphaera yellowstonensis MK1.</title>
        <authorList>
            <consortium name="US DOE Joint Genome Institute"/>
            <person name="Lucas S."/>
            <person name="Han J."/>
            <person name="Cheng J.-F."/>
            <person name="Goodwin L."/>
            <person name="Pitluck S."/>
            <person name="Peters L."/>
            <person name="Teshima H."/>
            <person name="Detter J.C."/>
            <person name="Han C."/>
            <person name="Tapia R."/>
            <person name="Land M."/>
            <person name="Hauser L."/>
            <person name="Kyrpides N."/>
            <person name="Kozubal M."/>
            <person name="Macur R.E."/>
            <person name="Jay Z."/>
            <person name="Inskeep W."/>
            <person name="Woyke T."/>
        </authorList>
    </citation>
    <scope>NUCLEOTIDE SEQUENCE [LARGE SCALE GENOMIC DNA]</scope>
    <source>
        <strain evidence="2 3">MK1</strain>
    </source>
</reference>
<dbReference type="AlphaFoldDB" id="H2C4N8"/>
<dbReference type="Gene3D" id="3.40.50.300">
    <property type="entry name" value="P-loop containing nucleotide triphosphate hydrolases"/>
    <property type="match status" value="1"/>
</dbReference>
<dbReference type="SUPFAM" id="SSF52540">
    <property type="entry name" value="P-loop containing nucleoside triphosphate hydrolases"/>
    <property type="match status" value="1"/>
</dbReference>
<name>H2C4N8_9CREN</name>
<keyword evidence="3" id="KW-1185">Reference proteome</keyword>